<sequence length="331" mass="36474">MKRKKIVLIGCGSVGNSFIYSCINQGLAEEYVLIDMFKEFAEGNAIDFSDTQASLPNSFASIKAGDYPDCKDADIVVITAGRPQKPGETRLNMVADNAKIMQDIALKIKSSGFNGITLIASNPVDIMTTVYQKVTGFDIHKVIGSGTILDTARLRFLLSQKLNVSPKSISAYVIAEHGDSSFIPWSCTTVANKTINQLIAEKLITKEDLNEIEQQVRNRAYEIINLKKATFYGIAAALASLVKIIYEDQNTISIAGGYLEGQYENSGFYVGVPMILNLKGWKKVIQLPLTEEEQEKFAKSCQIIKETLDTAYQAINMNLPNNETIMKGNTL</sequence>
<dbReference type="GO" id="GO:0005737">
    <property type="term" value="C:cytoplasm"/>
    <property type="evidence" value="ECO:0007669"/>
    <property type="project" value="UniProtKB-SubCell"/>
</dbReference>
<evidence type="ECO:0000259" key="11">
    <source>
        <dbReference type="Pfam" id="PF02866"/>
    </source>
</evidence>
<dbReference type="PANTHER" id="PTHR43128:SF16">
    <property type="entry name" value="L-LACTATE DEHYDROGENASE"/>
    <property type="match status" value="1"/>
</dbReference>
<dbReference type="InterPro" id="IPR015955">
    <property type="entry name" value="Lactate_DH/Glyco_Ohase_4_C"/>
</dbReference>
<feature type="binding site" evidence="7">
    <location>
        <begin position="150"/>
        <end position="153"/>
    </location>
    <ligand>
        <name>substrate</name>
    </ligand>
</feature>
<evidence type="ECO:0000256" key="2">
    <source>
        <dbReference type="ARBA" id="ARBA00006054"/>
    </source>
</evidence>
<evidence type="ECO:0000256" key="7">
    <source>
        <dbReference type="HAMAP-Rule" id="MF_00488"/>
    </source>
</evidence>
<gene>
    <name evidence="7" type="primary">ldh</name>
    <name evidence="12" type="ORF">HER12_00960</name>
</gene>
<evidence type="ECO:0000256" key="6">
    <source>
        <dbReference type="ARBA" id="ARBA00049258"/>
    </source>
</evidence>
<feature type="domain" description="Lactate/malate dehydrogenase N-terminal" evidence="10">
    <location>
        <begin position="5"/>
        <end position="144"/>
    </location>
</feature>
<feature type="binding site" evidence="7 9">
    <location>
        <position position="35"/>
    </location>
    <ligand>
        <name>NAD(+)</name>
        <dbReference type="ChEBI" id="CHEBI:57540"/>
    </ligand>
</feature>
<dbReference type="PRINTS" id="PR00086">
    <property type="entry name" value="LLDHDRGNASE"/>
</dbReference>
<comment type="subunit">
    <text evidence="7">Homotetramer.</text>
</comment>
<dbReference type="SUPFAM" id="SSF51735">
    <property type="entry name" value="NAD(P)-binding Rossmann-fold domains"/>
    <property type="match status" value="1"/>
</dbReference>
<comment type="caution">
    <text evidence="12">The sequence shown here is derived from an EMBL/GenBank/DDBJ whole genome shotgun (WGS) entry which is preliminary data.</text>
</comment>
<evidence type="ECO:0000256" key="3">
    <source>
        <dbReference type="ARBA" id="ARBA00012967"/>
    </source>
</evidence>
<reference evidence="12 13" key="1">
    <citation type="submission" date="2020-04" db="EMBL/GenBank/DDBJ databases">
        <title>Complete genome sequence of Spiroplasma platyhelix ATCC 51748, an insect isolate.</title>
        <authorList>
            <person name="Green E.A."/>
            <person name="Klassen J.L."/>
        </authorList>
    </citation>
    <scope>NUCLEOTIDE SEQUENCE [LARGE SCALE GENOMIC DNA]</scope>
    <source>
        <strain evidence="12 13">PALS-1</strain>
    </source>
</reference>
<dbReference type="HAMAP" id="MF_00488">
    <property type="entry name" value="Lactate_dehydrog"/>
    <property type="match status" value="1"/>
</dbReference>
<evidence type="ECO:0000256" key="5">
    <source>
        <dbReference type="ARBA" id="ARBA00023027"/>
    </source>
</evidence>
<dbReference type="Pfam" id="PF02866">
    <property type="entry name" value="Ldh_1_C"/>
    <property type="match status" value="1"/>
</dbReference>
<protein>
    <recommendedName>
        <fullName evidence="3 7">L-lactate dehydrogenase</fullName>
        <shortName evidence="7">L-LDH</shortName>
        <ecNumber evidence="3 7">1.1.1.27</ecNumber>
    </recommendedName>
</protein>
<dbReference type="Pfam" id="PF00056">
    <property type="entry name" value="Ldh_1_N"/>
    <property type="match status" value="1"/>
</dbReference>
<dbReference type="NCBIfam" id="NF000824">
    <property type="entry name" value="PRK00066.1"/>
    <property type="match status" value="1"/>
</dbReference>
<comment type="caution">
    <text evidence="7">Lacks conserved residue(s) required for the propagation of feature annotation.</text>
</comment>
<evidence type="ECO:0000256" key="9">
    <source>
        <dbReference type="PIRSR" id="PIRSR000102-3"/>
    </source>
</evidence>
<dbReference type="Gene3D" id="3.40.50.720">
    <property type="entry name" value="NAD(P)-binding Rossmann-like Domain"/>
    <property type="match status" value="1"/>
</dbReference>
<comment type="similarity">
    <text evidence="2 7">Belongs to the LDH/MDH superfamily. LDH family.</text>
</comment>
<keyword evidence="13" id="KW-1185">Reference proteome</keyword>
<dbReference type="GO" id="GO:0004459">
    <property type="term" value="F:L-lactate dehydrogenase (NAD+) activity"/>
    <property type="evidence" value="ECO:0007669"/>
    <property type="project" value="UniProtKB-UniRule"/>
</dbReference>
<feature type="modified residue" description="Phosphotyrosine" evidence="7">
    <location>
        <position position="221"/>
    </location>
</feature>
<feature type="binding site" evidence="7">
    <location>
        <position position="84"/>
    </location>
    <ligand>
        <name>substrate</name>
    </ligand>
</feature>
<dbReference type="InterPro" id="IPR022383">
    <property type="entry name" value="Lactate/malate_DH_C"/>
</dbReference>
<evidence type="ECO:0000313" key="12">
    <source>
        <dbReference type="EMBL" id="NKE38326.1"/>
    </source>
</evidence>
<feature type="active site" description="Proton acceptor" evidence="7 8">
    <location>
        <position position="177"/>
    </location>
</feature>
<dbReference type="FunFam" id="3.40.50.720:FF:000018">
    <property type="entry name" value="Malate dehydrogenase"/>
    <property type="match status" value="1"/>
</dbReference>
<dbReference type="SUPFAM" id="SSF56327">
    <property type="entry name" value="LDH C-terminal domain-like"/>
    <property type="match status" value="1"/>
</dbReference>
<dbReference type="RefSeq" id="WP_168104798.1">
    <property type="nucleotide sequence ID" value="NZ_CP051215.1"/>
</dbReference>
<dbReference type="PANTHER" id="PTHR43128">
    <property type="entry name" value="L-2-HYDROXYCARBOXYLATE DEHYDROGENASE (NAD(P)(+))"/>
    <property type="match status" value="1"/>
</dbReference>
<dbReference type="EC" id="1.1.1.27" evidence="3 7"/>
<dbReference type="AlphaFoldDB" id="A0A846U0G3"/>
<dbReference type="PIRSF" id="PIRSF000102">
    <property type="entry name" value="Lac_mal_DH"/>
    <property type="match status" value="1"/>
</dbReference>
<feature type="binding site" evidence="7">
    <location>
        <position position="90"/>
    </location>
    <ligand>
        <name>substrate</name>
    </ligand>
</feature>
<evidence type="ECO:0000313" key="13">
    <source>
        <dbReference type="Proteomes" id="UP000584587"/>
    </source>
</evidence>
<keyword evidence="4 7" id="KW-0560">Oxidoreductase</keyword>
<proteinExistence type="inferred from homology"/>
<dbReference type="GO" id="GO:0006089">
    <property type="term" value="P:lactate metabolic process"/>
    <property type="evidence" value="ECO:0007669"/>
    <property type="project" value="TreeGrafter"/>
</dbReference>
<dbReference type="Gene3D" id="3.90.110.10">
    <property type="entry name" value="Lactate dehydrogenase/glycoside hydrolase, family 4, C-terminal"/>
    <property type="match status" value="1"/>
</dbReference>
<dbReference type="InterPro" id="IPR001236">
    <property type="entry name" value="Lactate/malate_DH_N"/>
</dbReference>
<keyword evidence="7" id="KW-0963">Cytoplasm</keyword>
<feature type="binding site" evidence="7">
    <location>
        <position position="230"/>
    </location>
    <ligand>
        <name>substrate</name>
    </ligand>
</feature>
<dbReference type="InterPro" id="IPR011304">
    <property type="entry name" value="L-lactate_DH"/>
</dbReference>
<dbReference type="CDD" id="cd05291">
    <property type="entry name" value="HicDH_like"/>
    <property type="match status" value="1"/>
</dbReference>
<feature type="binding site" evidence="9">
    <location>
        <position position="97"/>
    </location>
    <ligand>
        <name>NAD(+)</name>
        <dbReference type="ChEBI" id="CHEBI:57540"/>
    </ligand>
</feature>
<name>A0A846U0G3_9MOLU</name>
<feature type="binding site" evidence="7">
    <location>
        <position position="145"/>
    </location>
    <ligand>
        <name>NAD(+)</name>
        <dbReference type="ChEBI" id="CHEBI:57540"/>
    </ligand>
</feature>
<feature type="binding site" evidence="7">
    <location>
        <position position="67"/>
    </location>
    <ligand>
        <name>NAD(+)</name>
        <dbReference type="ChEBI" id="CHEBI:57540"/>
    </ligand>
</feature>
<keyword evidence="5 7" id="KW-0520">NAD</keyword>
<evidence type="ECO:0000259" key="10">
    <source>
        <dbReference type="Pfam" id="PF00056"/>
    </source>
</evidence>
<evidence type="ECO:0000256" key="1">
    <source>
        <dbReference type="ARBA" id="ARBA00004843"/>
    </source>
</evidence>
<dbReference type="InterPro" id="IPR001557">
    <property type="entry name" value="L-lactate/malate_DH"/>
</dbReference>
<dbReference type="UniPathway" id="UPA00554">
    <property type="reaction ID" value="UER00611"/>
</dbReference>
<evidence type="ECO:0000256" key="4">
    <source>
        <dbReference type="ARBA" id="ARBA00023002"/>
    </source>
</evidence>
<organism evidence="12 13">
    <name type="scientific">Spiroplasma platyhelix PALS-1</name>
    <dbReference type="NCBI Taxonomy" id="1276218"/>
    <lineage>
        <taxon>Bacteria</taxon>
        <taxon>Bacillati</taxon>
        <taxon>Mycoplasmatota</taxon>
        <taxon>Mollicutes</taxon>
        <taxon>Entomoplasmatales</taxon>
        <taxon>Spiroplasmataceae</taxon>
        <taxon>Spiroplasma</taxon>
    </lineage>
</organism>
<comment type="pathway">
    <text evidence="1 7">Fermentation; pyruvate fermentation to lactate; (S)-lactate from pyruvate: step 1/1.</text>
</comment>
<feature type="binding site" evidence="7">
    <location>
        <position position="14"/>
    </location>
    <ligand>
        <name>NAD(+)</name>
        <dbReference type="ChEBI" id="CHEBI:57540"/>
    </ligand>
</feature>
<comment type="function">
    <text evidence="7">Catalyzes the conversion of lactate to pyruvate.</text>
</comment>
<feature type="binding site" evidence="9">
    <location>
        <begin position="10"/>
        <end position="15"/>
    </location>
    <ligand>
        <name>NAD(+)</name>
        <dbReference type="ChEBI" id="CHEBI:57540"/>
    </ligand>
</feature>
<keyword evidence="7" id="KW-0597">Phosphoprotein</keyword>
<dbReference type="Proteomes" id="UP000584587">
    <property type="component" value="Unassembled WGS sequence"/>
</dbReference>
<feature type="domain" description="Lactate/malate dehydrogenase C-terminal" evidence="11">
    <location>
        <begin position="147"/>
        <end position="311"/>
    </location>
</feature>
<comment type="subcellular location">
    <subcellularLocation>
        <location evidence="7">Cytoplasm</location>
    </subcellularLocation>
</comment>
<comment type="catalytic activity">
    <reaction evidence="6 7">
        <text>(S)-lactate + NAD(+) = pyruvate + NADH + H(+)</text>
        <dbReference type="Rhea" id="RHEA:23444"/>
        <dbReference type="ChEBI" id="CHEBI:15361"/>
        <dbReference type="ChEBI" id="CHEBI:15378"/>
        <dbReference type="ChEBI" id="CHEBI:16651"/>
        <dbReference type="ChEBI" id="CHEBI:57540"/>
        <dbReference type="ChEBI" id="CHEBI:57945"/>
        <dbReference type="EC" id="1.1.1.27"/>
    </reaction>
</comment>
<evidence type="ECO:0000256" key="8">
    <source>
        <dbReference type="PIRSR" id="PIRSR000102-1"/>
    </source>
</evidence>
<dbReference type="PROSITE" id="PS51257">
    <property type="entry name" value="PROKAR_LIPOPROTEIN"/>
    <property type="match status" value="1"/>
</dbReference>
<dbReference type="EMBL" id="JAAVVK010000001">
    <property type="protein sequence ID" value="NKE38326.1"/>
    <property type="molecule type" value="Genomic_DNA"/>
</dbReference>
<accession>A0A846U0G3</accession>
<dbReference type="GO" id="GO:0006096">
    <property type="term" value="P:glycolytic process"/>
    <property type="evidence" value="ECO:0007669"/>
    <property type="project" value="UniProtKB-UniRule"/>
</dbReference>
<feature type="binding site" evidence="7">
    <location>
        <begin position="122"/>
        <end position="125"/>
    </location>
    <ligand>
        <name>substrate</name>
    </ligand>
</feature>
<dbReference type="InterPro" id="IPR036291">
    <property type="entry name" value="NAD(P)-bd_dom_sf"/>
</dbReference>
<feature type="binding site" evidence="7">
    <location>
        <begin position="120"/>
        <end position="122"/>
    </location>
    <ligand>
        <name>NAD(+)</name>
        <dbReference type="ChEBI" id="CHEBI:57540"/>
    </ligand>
</feature>
<dbReference type="NCBIfam" id="TIGR01771">
    <property type="entry name" value="L-LDH-NAD"/>
    <property type="match status" value="1"/>
</dbReference>